<evidence type="ECO:0000313" key="18">
    <source>
        <dbReference type="Proteomes" id="UP000321306"/>
    </source>
</evidence>
<keyword evidence="9 15" id="KW-0547">Nucleotide-binding</keyword>
<reference evidence="17 18" key="1">
    <citation type="submission" date="2019-07" db="EMBL/GenBank/DDBJ databases">
        <title>Whole genome shotgun sequence of Deinococcus cellulosilyticus NBRC 106333.</title>
        <authorList>
            <person name="Hosoyama A."/>
            <person name="Uohara A."/>
            <person name="Ohji S."/>
            <person name="Ichikawa N."/>
        </authorList>
    </citation>
    <scope>NUCLEOTIDE SEQUENCE [LARGE SCALE GENOMIC DNA]</scope>
    <source>
        <strain evidence="17 18">NBRC 106333</strain>
    </source>
</reference>
<feature type="binding site" evidence="15">
    <location>
        <position position="163"/>
    </location>
    <ligand>
        <name>substrate</name>
        <note>ligand shared between dimeric partners</note>
    </ligand>
</feature>
<sequence length="320" mass="34089">MKRIAVFTSGGDAPGMNAAVRAVVRAATGKGIEVVGIMRGFQGMIEGDMRLLGPRDVANTIQRGGTILLTARSKDFRNPEGRAKAAEQLKKWDIDGVVCVGGDGSFHGAHYLHEEHGIKVVGLPGTIDNDLYGTDYTIGYFTAVDTALDCIDKLRDTGASHERIFVVEVMGRHAGFIALDVGIASGAEEVLIPEHPMPIEEVIQTLKESEAKGKKSSFIIVAEGYPGGGQGVQDAIEGAGFESRLTILGHVQRGGSPKAEDRILASRLGEAAVCALQDGKSDVMLGVTNHEISFTPLADTWEKRKDVNAHLRSCVKTLSV</sequence>
<dbReference type="Proteomes" id="UP000321306">
    <property type="component" value="Unassembled WGS sequence"/>
</dbReference>
<comment type="caution">
    <text evidence="17">The sequence shown here is derived from an EMBL/GenBank/DDBJ whole genome shotgun (WGS) entry which is preliminary data.</text>
</comment>
<dbReference type="EMBL" id="BJXB01000036">
    <property type="protein sequence ID" value="GEM49485.1"/>
    <property type="molecule type" value="Genomic_DNA"/>
</dbReference>
<evidence type="ECO:0000256" key="4">
    <source>
        <dbReference type="ARBA" id="ARBA00011881"/>
    </source>
</evidence>
<dbReference type="PRINTS" id="PR00476">
    <property type="entry name" value="PHFRCTKINASE"/>
</dbReference>
<dbReference type="SUPFAM" id="SSF53784">
    <property type="entry name" value="Phosphofructokinase"/>
    <property type="match status" value="1"/>
</dbReference>
<evidence type="ECO:0000256" key="12">
    <source>
        <dbReference type="ARBA" id="ARBA00022842"/>
    </source>
</evidence>
<feature type="binding site" evidence="15">
    <location>
        <begin position="72"/>
        <end position="73"/>
    </location>
    <ligand>
        <name>ATP</name>
        <dbReference type="ChEBI" id="CHEBI:30616"/>
    </ligand>
</feature>
<keyword evidence="6 15" id="KW-0021">Allosteric enzyme</keyword>
<feature type="binding site" description="in other chain" evidence="15">
    <location>
        <begin position="250"/>
        <end position="253"/>
    </location>
    <ligand>
        <name>substrate</name>
        <note>ligand shared between dimeric partners</note>
    </ligand>
</feature>
<proteinExistence type="inferred from homology"/>
<comment type="subunit">
    <text evidence="4 15">Homotetramer.</text>
</comment>
<dbReference type="AlphaFoldDB" id="A0A511N9H5"/>
<evidence type="ECO:0000256" key="15">
    <source>
        <dbReference type="HAMAP-Rule" id="MF_00339"/>
    </source>
</evidence>
<evidence type="ECO:0000259" key="16">
    <source>
        <dbReference type="Pfam" id="PF00365"/>
    </source>
</evidence>
<dbReference type="NCBIfam" id="TIGR02482">
    <property type="entry name" value="PFKA_ATP"/>
    <property type="match status" value="1"/>
</dbReference>
<comment type="subcellular location">
    <subcellularLocation>
        <location evidence="2 15">Cytoplasm</location>
    </subcellularLocation>
</comment>
<feature type="binding site" description="in other chain" evidence="15">
    <location>
        <begin position="126"/>
        <end position="128"/>
    </location>
    <ligand>
        <name>substrate</name>
        <note>ligand shared between dimeric partners</note>
    </ligand>
</feature>
<comment type="pathway">
    <text evidence="3 15">Carbohydrate degradation; glycolysis; D-glyceraldehyde 3-phosphate and glycerone phosphate from D-glucose: step 3/4.</text>
</comment>
<comment type="caution">
    <text evidence="15">Lacks conserved residue(s) required for the propagation of feature annotation.</text>
</comment>
<feature type="binding site" description="in other chain" evidence="15">
    <location>
        <begin position="170"/>
        <end position="172"/>
    </location>
    <ligand>
        <name>substrate</name>
        <note>ligand shared between dimeric partners</note>
    </ligand>
</feature>
<dbReference type="GO" id="GO:0003872">
    <property type="term" value="F:6-phosphofructokinase activity"/>
    <property type="evidence" value="ECO:0007669"/>
    <property type="project" value="UniProtKB-UniRule"/>
</dbReference>
<dbReference type="GO" id="GO:0005945">
    <property type="term" value="C:6-phosphofructokinase complex"/>
    <property type="evidence" value="ECO:0007669"/>
    <property type="project" value="TreeGrafter"/>
</dbReference>
<dbReference type="InterPro" id="IPR000023">
    <property type="entry name" value="Phosphofructokinase_dom"/>
</dbReference>
<dbReference type="UniPathway" id="UPA00109">
    <property type="reaction ID" value="UER00182"/>
</dbReference>
<comment type="similarity">
    <text evidence="15">Belongs to the phosphofructokinase type A (PFKA) family. ATP-dependent PFK group I subfamily. Prokaryotic clade 'B1' sub-subfamily.</text>
</comment>
<feature type="binding site" description="in other chain" evidence="15">
    <location>
        <position position="223"/>
    </location>
    <ligand>
        <name>substrate</name>
        <note>ligand shared between dimeric partners</note>
    </ligand>
</feature>
<dbReference type="EC" id="2.7.1.11" evidence="15"/>
<evidence type="ECO:0000256" key="10">
    <source>
        <dbReference type="ARBA" id="ARBA00022777"/>
    </source>
</evidence>
<feature type="binding site" evidence="15">
    <location>
        <begin position="21"/>
        <end position="25"/>
    </location>
    <ligand>
        <name>ADP</name>
        <dbReference type="ChEBI" id="CHEBI:456216"/>
        <note>allosteric activator; ligand shared between dimeric partners</note>
    </ligand>
</feature>
<dbReference type="HAMAP" id="MF_00339">
    <property type="entry name" value="Phosphofructokinase_I_B1"/>
    <property type="match status" value="1"/>
</dbReference>
<dbReference type="GO" id="GO:0042802">
    <property type="term" value="F:identical protein binding"/>
    <property type="evidence" value="ECO:0007669"/>
    <property type="project" value="TreeGrafter"/>
</dbReference>
<dbReference type="InterPro" id="IPR012828">
    <property type="entry name" value="PFKA_ATP_prok"/>
</dbReference>
<dbReference type="GO" id="GO:0070095">
    <property type="term" value="F:fructose-6-phosphate binding"/>
    <property type="evidence" value="ECO:0007669"/>
    <property type="project" value="TreeGrafter"/>
</dbReference>
<feature type="binding site" description="in other chain" evidence="15">
    <location>
        <position position="212"/>
    </location>
    <ligand>
        <name>ADP</name>
        <dbReference type="ChEBI" id="CHEBI:456216"/>
        <note>allosteric activator; ligand shared between dimeric partners</note>
    </ligand>
</feature>
<dbReference type="GO" id="GO:0006002">
    <property type="term" value="P:fructose 6-phosphate metabolic process"/>
    <property type="evidence" value="ECO:0007669"/>
    <property type="project" value="UniProtKB-UniRule"/>
</dbReference>
<protein>
    <recommendedName>
        <fullName evidence="15">ATP-dependent 6-phosphofructokinase</fullName>
        <shortName evidence="15">ATP-PFK</shortName>
        <shortName evidence="15">Phosphofructokinase</shortName>
        <ecNumber evidence="15">2.7.1.11</ecNumber>
    </recommendedName>
    <alternativeName>
        <fullName evidence="15">Phosphohexokinase</fullName>
    </alternativeName>
</protein>
<feature type="binding site" evidence="15">
    <location>
        <position position="103"/>
    </location>
    <ligand>
        <name>Mg(2+)</name>
        <dbReference type="ChEBI" id="CHEBI:18420"/>
        <note>catalytic</note>
    </ligand>
</feature>
<evidence type="ECO:0000256" key="13">
    <source>
        <dbReference type="ARBA" id="ARBA00023152"/>
    </source>
</evidence>
<evidence type="ECO:0000256" key="6">
    <source>
        <dbReference type="ARBA" id="ARBA00022533"/>
    </source>
</evidence>
<dbReference type="InterPro" id="IPR012003">
    <property type="entry name" value="ATP_PFK_prok-type"/>
</dbReference>
<dbReference type="Pfam" id="PF00365">
    <property type="entry name" value="PFK"/>
    <property type="match status" value="1"/>
</dbReference>
<keyword evidence="13 15" id="KW-0324">Glycolysis</keyword>
<keyword evidence="7 15" id="KW-0808">Transferase</keyword>
<feature type="active site" description="Proton acceptor" evidence="15">
    <location>
        <position position="128"/>
    </location>
</feature>
<accession>A0A511N9H5</accession>
<gene>
    <name evidence="15 17" type="primary">pfkA</name>
    <name evidence="17" type="ORF">DC3_51200</name>
</gene>
<dbReference type="InterPro" id="IPR022953">
    <property type="entry name" value="ATP_PFK"/>
</dbReference>
<dbReference type="PIRSF" id="PIRSF000532">
    <property type="entry name" value="ATP_PFK_prok"/>
    <property type="match status" value="1"/>
</dbReference>
<dbReference type="GO" id="GO:0048029">
    <property type="term" value="F:monosaccharide binding"/>
    <property type="evidence" value="ECO:0007669"/>
    <property type="project" value="TreeGrafter"/>
</dbReference>
<dbReference type="PROSITE" id="PS00433">
    <property type="entry name" value="PHOSPHOFRUCTOKINASE"/>
    <property type="match status" value="1"/>
</dbReference>
<keyword evidence="5 15" id="KW-0963">Cytoplasm</keyword>
<feature type="binding site" description="in other chain" evidence="15">
    <location>
        <begin position="214"/>
        <end position="216"/>
    </location>
    <ligand>
        <name>ADP</name>
        <dbReference type="ChEBI" id="CHEBI:456216"/>
        <note>allosteric activator; ligand shared between dimeric partners</note>
    </ligand>
</feature>
<comment type="cofactor">
    <cofactor evidence="1 15">
        <name>Mg(2+)</name>
        <dbReference type="ChEBI" id="CHEBI:18420"/>
    </cofactor>
</comment>
<dbReference type="Gene3D" id="3.40.50.460">
    <property type="entry name" value="Phosphofructokinase domain"/>
    <property type="match status" value="1"/>
</dbReference>
<evidence type="ECO:0000256" key="14">
    <source>
        <dbReference type="ARBA" id="ARBA00048070"/>
    </source>
</evidence>
<comment type="function">
    <text evidence="15">Catalyzes the phosphorylation of D-fructose 6-phosphate to fructose 1,6-bisphosphate by ATP, the first committing step of glycolysis.</text>
</comment>
<keyword evidence="10 15" id="KW-0418">Kinase</keyword>
<dbReference type="RefSeq" id="WP_146890137.1">
    <property type="nucleotide sequence ID" value="NZ_BJXB01000036.1"/>
</dbReference>
<comment type="activity regulation">
    <text evidence="15">Allosterically activated by ADP and other diphosphonucleosides, and allosterically inhibited by phosphoenolpyruvate.</text>
</comment>
<name>A0A511N9H5_DEIC1</name>
<comment type="catalytic activity">
    <reaction evidence="14 15">
        <text>beta-D-fructose 6-phosphate + ATP = beta-D-fructose 1,6-bisphosphate + ADP + H(+)</text>
        <dbReference type="Rhea" id="RHEA:16109"/>
        <dbReference type="ChEBI" id="CHEBI:15378"/>
        <dbReference type="ChEBI" id="CHEBI:30616"/>
        <dbReference type="ChEBI" id="CHEBI:32966"/>
        <dbReference type="ChEBI" id="CHEBI:57634"/>
        <dbReference type="ChEBI" id="CHEBI:456216"/>
        <dbReference type="EC" id="2.7.1.11"/>
    </reaction>
</comment>
<keyword evidence="8 15" id="KW-0479">Metal-binding</keyword>
<feature type="binding site" evidence="15">
    <location>
        <position position="11"/>
    </location>
    <ligand>
        <name>ATP</name>
        <dbReference type="ChEBI" id="CHEBI:30616"/>
    </ligand>
</feature>
<keyword evidence="11 15" id="KW-0067">ATP-binding</keyword>
<evidence type="ECO:0000256" key="3">
    <source>
        <dbReference type="ARBA" id="ARBA00004679"/>
    </source>
</evidence>
<dbReference type="GO" id="GO:0030388">
    <property type="term" value="P:fructose 1,6-bisphosphate metabolic process"/>
    <property type="evidence" value="ECO:0007669"/>
    <property type="project" value="TreeGrafter"/>
</dbReference>
<dbReference type="GO" id="GO:0005524">
    <property type="term" value="F:ATP binding"/>
    <property type="evidence" value="ECO:0007669"/>
    <property type="project" value="UniProtKB-UniRule"/>
</dbReference>
<evidence type="ECO:0000256" key="2">
    <source>
        <dbReference type="ARBA" id="ARBA00004496"/>
    </source>
</evidence>
<dbReference type="FunFam" id="3.40.50.460:FF:000002">
    <property type="entry name" value="ATP-dependent 6-phosphofructokinase"/>
    <property type="match status" value="1"/>
</dbReference>
<keyword evidence="18" id="KW-1185">Reference proteome</keyword>
<dbReference type="InterPro" id="IPR035966">
    <property type="entry name" value="PKF_sf"/>
</dbReference>
<dbReference type="GO" id="GO:0061621">
    <property type="term" value="P:canonical glycolysis"/>
    <property type="evidence" value="ECO:0007669"/>
    <property type="project" value="TreeGrafter"/>
</dbReference>
<evidence type="ECO:0000256" key="1">
    <source>
        <dbReference type="ARBA" id="ARBA00001946"/>
    </source>
</evidence>
<evidence type="ECO:0000256" key="9">
    <source>
        <dbReference type="ARBA" id="ARBA00022741"/>
    </source>
</evidence>
<feature type="binding site" evidence="15">
    <location>
        <begin position="102"/>
        <end position="105"/>
    </location>
    <ligand>
        <name>ATP</name>
        <dbReference type="ChEBI" id="CHEBI:30616"/>
    </ligand>
</feature>
<evidence type="ECO:0000313" key="17">
    <source>
        <dbReference type="EMBL" id="GEM49485.1"/>
    </source>
</evidence>
<dbReference type="FunFam" id="3.40.50.450:FF:000001">
    <property type="entry name" value="ATP-dependent 6-phosphofructokinase"/>
    <property type="match status" value="1"/>
</dbReference>
<evidence type="ECO:0000256" key="8">
    <source>
        <dbReference type="ARBA" id="ARBA00022723"/>
    </source>
</evidence>
<feature type="binding site" description="in other chain" evidence="15">
    <location>
        <position position="155"/>
    </location>
    <ligand>
        <name>ADP</name>
        <dbReference type="ChEBI" id="CHEBI:456216"/>
        <note>allosteric activator; ligand shared between dimeric partners</note>
    </ligand>
</feature>
<dbReference type="GO" id="GO:0016208">
    <property type="term" value="F:AMP binding"/>
    <property type="evidence" value="ECO:0007669"/>
    <property type="project" value="TreeGrafter"/>
</dbReference>
<feature type="domain" description="Phosphofructokinase" evidence="16">
    <location>
        <begin position="3"/>
        <end position="275"/>
    </location>
</feature>
<dbReference type="OrthoDB" id="9802503at2"/>
<dbReference type="Gene3D" id="3.40.50.450">
    <property type="match status" value="1"/>
</dbReference>
<feature type="binding site" description="in other chain" evidence="15">
    <location>
        <begin position="186"/>
        <end position="188"/>
    </location>
    <ligand>
        <name>ADP</name>
        <dbReference type="ChEBI" id="CHEBI:456216"/>
        <note>allosteric activator; ligand shared between dimeric partners</note>
    </ligand>
</feature>
<feature type="binding site" evidence="15">
    <location>
        <position position="244"/>
    </location>
    <ligand>
        <name>substrate</name>
        <note>ligand shared between dimeric partners</note>
    </ligand>
</feature>
<dbReference type="GO" id="GO:0046872">
    <property type="term" value="F:metal ion binding"/>
    <property type="evidence" value="ECO:0007669"/>
    <property type="project" value="UniProtKB-KW"/>
</dbReference>
<evidence type="ECO:0000256" key="11">
    <source>
        <dbReference type="ARBA" id="ARBA00022840"/>
    </source>
</evidence>
<organism evidence="17 18">
    <name type="scientific">Deinococcus cellulosilyticus (strain DSM 18568 / NBRC 106333 / KACC 11606 / 5516J-15)</name>
    <dbReference type="NCBI Taxonomy" id="1223518"/>
    <lineage>
        <taxon>Bacteria</taxon>
        <taxon>Thermotogati</taxon>
        <taxon>Deinococcota</taxon>
        <taxon>Deinococci</taxon>
        <taxon>Deinococcales</taxon>
        <taxon>Deinococcaceae</taxon>
        <taxon>Deinococcus</taxon>
    </lineage>
</organism>
<dbReference type="PANTHER" id="PTHR13697">
    <property type="entry name" value="PHOSPHOFRUCTOKINASE"/>
    <property type="match status" value="1"/>
</dbReference>
<evidence type="ECO:0000256" key="7">
    <source>
        <dbReference type="ARBA" id="ARBA00022679"/>
    </source>
</evidence>
<dbReference type="NCBIfam" id="NF002872">
    <property type="entry name" value="PRK03202.1"/>
    <property type="match status" value="1"/>
</dbReference>
<dbReference type="InterPro" id="IPR015912">
    <property type="entry name" value="Phosphofructokinase_CS"/>
</dbReference>
<evidence type="ECO:0000256" key="5">
    <source>
        <dbReference type="ARBA" id="ARBA00022490"/>
    </source>
</evidence>
<keyword evidence="12 15" id="KW-0460">Magnesium</keyword>
<dbReference type="PANTHER" id="PTHR13697:SF4">
    <property type="entry name" value="ATP-DEPENDENT 6-PHOSPHOFRUCTOKINASE"/>
    <property type="match status" value="1"/>
</dbReference>